<reference evidence="2" key="1">
    <citation type="submission" date="2021-05" db="EMBL/GenBank/DDBJ databases">
        <authorList>
            <person name="Khan N."/>
        </authorList>
    </citation>
    <scope>NUCLEOTIDE SEQUENCE</scope>
</reference>
<evidence type="ECO:0000256" key="1">
    <source>
        <dbReference type="SAM" id="MobiDB-lite"/>
    </source>
</evidence>
<feature type="compositionally biased region" description="Acidic residues" evidence="1">
    <location>
        <begin position="268"/>
        <end position="279"/>
    </location>
</feature>
<organism evidence="2 3">
    <name type="scientific">Fusarium equiseti</name>
    <name type="common">Fusarium scirpi</name>
    <dbReference type="NCBI Taxonomy" id="61235"/>
    <lineage>
        <taxon>Eukaryota</taxon>
        <taxon>Fungi</taxon>
        <taxon>Dikarya</taxon>
        <taxon>Ascomycota</taxon>
        <taxon>Pezizomycotina</taxon>
        <taxon>Sordariomycetes</taxon>
        <taxon>Hypocreomycetidae</taxon>
        <taxon>Hypocreales</taxon>
        <taxon>Nectriaceae</taxon>
        <taxon>Fusarium</taxon>
        <taxon>Fusarium incarnatum-equiseti species complex</taxon>
    </lineage>
</organism>
<feature type="region of interest" description="Disordered" evidence="1">
    <location>
        <begin position="250"/>
        <end position="279"/>
    </location>
</feature>
<gene>
    <name evidence="2" type="ORF">FEQUK3_LOCUS1557</name>
</gene>
<feature type="compositionally biased region" description="Basic and acidic residues" evidence="1">
    <location>
        <begin position="250"/>
        <end position="267"/>
    </location>
</feature>
<sequence length="448" mass="50991">MDLYPGAGTMLFWKPKFYDTAKVPAAYRRMVLFDAEKLHATLQDMLGVALSYATEEAIQLYAMAIPLPDVQEDHDLSDSTDEDDTKIEDFEIYEGSFTEEENRTMKSPENVASDHYIDTAASGPIWDSAVDGYDWPNVEEPPMEEETNVSDNADFESFESPADQVAPETNLWLTNTPGSSHNTFCNDLASPLDSHSEEDEEANADIVEDSPSMHHNDTSSCLTNDPSASHEEVCSEIWYDNGITSHDHCVPFAHDGTDEKTSEKSADDSENSDEIDPNEIDDELEKLQLGDNTLFHPVEYYWPMYFMENFFPKANEYQDYVEKKNALVETITKSKALSLTEVDCILRNFVHENMVRKPTVDCTQLFKIKRFVDNIERFVLAVQRNIDAIDADVNEGRRRHHMLRDSPLRLRSKGLGSSLRFVTSIDDEEELSEDNWGMSPAMKQRQPI</sequence>
<dbReference type="AlphaFoldDB" id="A0A8J2ITC8"/>
<proteinExistence type="predicted"/>
<name>A0A8J2ITC8_FUSEQ</name>
<protein>
    <submittedName>
        <fullName evidence="2">Uncharacterized protein</fullName>
    </submittedName>
</protein>
<evidence type="ECO:0000313" key="2">
    <source>
        <dbReference type="EMBL" id="CAG7555794.1"/>
    </source>
</evidence>
<dbReference type="EMBL" id="CAJSTJ010000066">
    <property type="protein sequence ID" value="CAG7555794.1"/>
    <property type="molecule type" value="Genomic_DNA"/>
</dbReference>
<evidence type="ECO:0000313" key="3">
    <source>
        <dbReference type="Proteomes" id="UP000693738"/>
    </source>
</evidence>
<comment type="caution">
    <text evidence="2">The sequence shown here is derived from an EMBL/GenBank/DDBJ whole genome shotgun (WGS) entry which is preliminary data.</text>
</comment>
<accession>A0A8J2ITC8</accession>
<dbReference type="Proteomes" id="UP000693738">
    <property type="component" value="Unassembled WGS sequence"/>
</dbReference>